<dbReference type="Gene3D" id="3.90.1140.10">
    <property type="entry name" value="Cyclic phosphodiesterase"/>
    <property type="match status" value="1"/>
</dbReference>
<feature type="domain" description="A-kinase anchor protein 7-like phosphoesterase" evidence="1">
    <location>
        <begin position="2"/>
        <end position="165"/>
    </location>
</feature>
<feature type="non-terminal residue" evidence="2">
    <location>
        <position position="1"/>
    </location>
</feature>
<dbReference type="GO" id="GO:0006307">
    <property type="term" value="P:DNA alkylation repair"/>
    <property type="evidence" value="ECO:0007669"/>
    <property type="project" value="InterPro"/>
</dbReference>
<dbReference type="PANTHER" id="PTHR13360:SF1">
    <property type="entry name" value="ACTIVATING SIGNAL COINTEGRATOR 1 COMPLEX SUBUNIT 1"/>
    <property type="match status" value="1"/>
</dbReference>
<dbReference type="InterPro" id="IPR009210">
    <property type="entry name" value="ASCC1"/>
</dbReference>
<organism evidence="2 3">
    <name type="scientific">Amanita muscaria (strain Koide BX008)</name>
    <dbReference type="NCBI Taxonomy" id="946122"/>
    <lineage>
        <taxon>Eukaryota</taxon>
        <taxon>Fungi</taxon>
        <taxon>Dikarya</taxon>
        <taxon>Basidiomycota</taxon>
        <taxon>Agaricomycotina</taxon>
        <taxon>Agaricomycetes</taxon>
        <taxon>Agaricomycetidae</taxon>
        <taxon>Agaricales</taxon>
        <taxon>Pluteineae</taxon>
        <taxon>Amanitaceae</taxon>
        <taxon>Amanita</taxon>
    </lineage>
</organism>
<evidence type="ECO:0000313" key="3">
    <source>
        <dbReference type="Proteomes" id="UP000054549"/>
    </source>
</evidence>
<dbReference type="EMBL" id="KN818379">
    <property type="protein sequence ID" value="KIL57184.1"/>
    <property type="molecule type" value="Genomic_DNA"/>
</dbReference>
<dbReference type="GO" id="GO:0006355">
    <property type="term" value="P:regulation of DNA-templated transcription"/>
    <property type="evidence" value="ECO:0007669"/>
    <property type="project" value="TreeGrafter"/>
</dbReference>
<reference evidence="2 3" key="1">
    <citation type="submission" date="2014-04" db="EMBL/GenBank/DDBJ databases">
        <title>Evolutionary Origins and Diversification of the Mycorrhizal Mutualists.</title>
        <authorList>
            <consortium name="DOE Joint Genome Institute"/>
            <consortium name="Mycorrhizal Genomics Consortium"/>
            <person name="Kohler A."/>
            <person name="Kuo A."/>
            <person name="Nagy L.G."/>
            <person name="Floudas D."/>
            <person name="Copeland A."/>
            <person name="Barry K.W."/>
            <person name="Cichocki N."/>
            <person name="Veneault-Fourrey C."/>
            <person name="LaButti K."/>
            <person name="Lindquist E.A."/>
            <person name="Lipzen A."/>
            <person name="Lundell T."/>
            <person name="Morin E."/>
            <person name="Murat C."/>
            <person name="Riley R."/>
            <person name="Ohm R."/>
            <person name="Sun H."/>
            <person name="Tunlid A."/>
            <person name="Henrissat B."/>
            <person name="Grigoriev I.V."/>
            <person name="Hibbett D.S."/>
            <person name="Martin F."/>
        </authorList>
    </citation>
    <scope>NUCLEOTIDE SEQUENCE [LARGE SCALE GENOMIC DNA]</scope>
    <source>
        <strain evidence="2 3">Koide BX008</strain>
    </source>
</reference>
<evidence type="ECO:0000259" key="1">
    <source>
        <dbReference type="Pfam" id="PF10469"/>
    </source>
</evidence>
<dbReference type="OrthoDB" id="277832at2759"/>
<dbReference type="STRING" id="946122.A0A0C2ST25"/>
<dbReference type="Pfam" id="PF10469">
    <property type="entry name" value="AKAP7_NLS"/>
    <property type="match status" value="1"/>
</dbReference>
<dbReference type="PANTHER" id="PTHR13360">
    <property type="entry name" value="ACTIVATING SIGNAL COINTEGRATOR 1 COMPLEX SUBUNIT 1"/>
    <property type="match status" value="1"/>
</dbReference>
<dbReference type="InParanoid" id="A0A0C2ST25"/>
<dbReference type="AlphaFoldDB" id="A0A0C2ST25"/>
<sequence>GLDSSIVIDPRRLHLMLGVMACSSERNSMTVQAALDLLHTLRPSIAEILNGSPSVKVRLDTMDVLKSNNVEGNMNAHVLFLGPRGVNEEDTRLWDVCSESAGFVTETRPLKLHCTILNTSHRRPRGNIPFSYSDILASDVFNFGTYDIGRVELWEMGSHGHNNEFVSCGGIGF</sequence>
<dbReference type="GO" id="GO:0005634">
    <property type="term" value="C:nucleus"/>
    <property type="evidence" value="ECO:0007669"/>
    <property type="project" value="TreeGrafter"/>
</dbReference>
<name>A0A0C2ST25_AMAMK</name>
<dbReference type="InterPro" id="IPR019510">
    <property type="entry name" value="AKAP7-like_phosphoesterase"/>
</dbReference>
<keyword evidence="3" id="KW-1185">Reference proteome</keyword>
<protein>
    <recommendedName>
        <fullName evidence="1">A-kinase anchor protein 7-like phosphoesterase domain-containing protein</fullName>
    </recommendedName>
</protein>
<dbReference type="Proteomes" id="UP000054549">
    <property type="component" value="Unassembled WGS sequence"/>
</dbReference>
<proteinExistence type="predicted"/>
<evidence type="ECO:0000313" key="2">
    <source>
        <dbReference type="EMBL" id="KIL57184.1"/>
    </source>
</evidence>
<dbReference type="HOGENOM" id="CLU_1551242_0_0_1"/>
<gene>
    <name evidence="2" type="ORF">M378DRAFT_88218</name>
</gene>
<accession>A0A0C2ST25</accession>